<dbReference type="InterPro" id="IPR023214">
    <property type="entry name" value="HAD_sf"/>
</dbReference>
<dbReference type="Proteomes" id="UP000481037">
    <property type="component" value="Unassembled WGS sequence"/>
</dbReference>
<dbReference type="NCBIfam" id="TIGR01509">
    <property type="entry name" value="HAD-SF-IA-v3"/>
    <property type="match status" value="1"/>
</dbReference>
<dbReference type="SUPFAM" id="SSF56784">
    <property type="entry name" value="HAD-like"/>
    <property type="match status" value="1"/>
</dbReference>
<dbReference type="GO" id="GO:0006281">
    <property type="term" value="P:DNA repair"/>
    <property type="evidence" value="ECO:0007669"/>
    <property type="project" value="TreeGrafter"/>
</dbReference>
<comment type="catalytic activity">
    <reaction evidence="1">
        <text>2-phosphoglycolate + H2O = glycolate + phosphate</text>
        <dbReference type="Rhea" id="RHEA:14369"/>
        <dbReference type="ChEBI" id="CHEBI:15377"/>
        <dbReference type="ChEBI" id="CHEBI:29805"/>
        <dbReference type="ChEBI" id="CHEBI:43474"/>
        <dbReference type="ChEBI" id="CHEBI:58033"/>
        <dbReference type="EC" id="3.1.3.18"/>
    </reaction>
</comment>
<reference evidence="5 6" key="1">
    <citation type="submission" date="2019-11" db="EMBL/GenBank/DDBJ databases">
        <title>Novel species isolated from a subtropical stream in China.</title>
        <authorList>
            <person name="Lu H."/>
        </authorList>
    </citation>
    <scope>NUCLEOTIDE SEQUENCE [LARGE SCALE GENOMIC DNA]</scope>
    <source>
        <strain evidence="5 6">FT25W</strain>
    </source>
</reference>
<dbReference type="PANTHER" id="PTHR43434:SF1">
    <property type="entry name" value="PHOSPHOGLYCOLATE PHOSPHATASE"/>
    <property type="match status" value="1"/>
</dbReference>
<evidence type="ECO:0000256" key="2">
    <source>
        <dbReference type="ARBA" id="ARBA00004818"/>
    </source>
</evidence>
<organism evidence="5 6">
    <name type="scientific">Duganella alba</name>
    <dbReference type="NCBI Taxonomy" id="2666081"/>
    <lineage>
        <taxon>Bacteria</taxon>
        <taxon>Pseudomonadati</taxon>
        <taxon>Pseudomonadota</taxon>
        <taxon>Betaproteobacteria</taxon>
        <taxon>Burkholderiales</taxon>
        <taxon>Oxalobacteraceae</taxon>
        <taxon>Telluria group</taxon>
        <taxon>Duganella</taxon>
    </lineage>
</organism>
<accession>A0A6L5QPE2</accession>
<keyword evidence="5" id="KW-0378">Hydrolase</keyword>
<dbReference type="NCBIfam" id="TIGR01549">
    <property type="entry name" value="HAD-SF-IA-v1"/>
    <property type="match status" value="1"/>
</dbReference>
<dbReference type="AlphaFoldDB" id="A0A6L5QPE2"/>
<sequence length="221" mass="24920">MDWSAIELVVFDVDGTLYDQRRLRLRMTRDLLLHALRNRRLDELRVLAAYRTLREQLAQREVHDFEGVLLAQAARRAGLPPASVAAIAAEWLERRPLSYLPACRYPGVAELFQRLRARGKRIAILSDYPAQAKLRTVGLDADIIVCAADVGVLKPHPRGLQHVMDLAGARPAATLMIGDRPERDGAAARRCGAHALIKSRRRLPGWQTFASYRDVRFTVQL</sequence>
<evidence type="ECO:0000313" key="6">
    <source>
        <dbReference type="Proteomes" id="UP000481037"/>
    </source>
</evidence>
<proteinExistence type="inferred from homology"/>
<dbReference type="InterPro" id="IPR036412">
    <property type="entry name" value="HAD-like_sf"/>
</dbReference>
<name>A0A6L5QPE2_9BURK</name>
<dbReference type="Gene3D" id="3.40.50.1000">
    <property type="entry name" value="HAD superfamily/HAD-like"/>
    <property type="match status" value="1"/>
</dbReference>
<comment type="similarity">
    <text evidence="3">Belongs to the HAD-like hydrolase superfamily. CbbY/CbbZ/Gph/YieH family.</text>
</comment>
<evidence type="ECO:0000313" key="5">
    <source>
        <dbReference type="EMBL" id="MRX11122.1"/>
    </source>
</evidence>
<keyword evidence="6" id="KW-1185">Reference proteome</keyword>
<dbReference type="PANTHER" id="PTHR43434">
    <property type="entry name" value="PHOSPHOGLYCOLATE PHOSPHATASE"/>
    <property type="match status" value="1"/>
</dbReference>
<comment type="caution">
    <text evidence="5">The sequence shown here is derived from an EMBL/GenBank/DDBJ whole genome shotgun (WGS) entry which is preliminary data.</text>
</comment>
<dbReference type="RefSeq" id="WP_154369189.1">
    <property type="nucleotide sequence ID" value="NZ_WKJM01000029.1"/>
</dbReference>
<protein>
    <recommendedName>
        <fullName evidence="4">phosphoglycolate phosphatase</fullName>
        <ecNumber evidence="4">3.1.3.18</ecNumber>
    </recommendedName>
</protein>
<dbReference type="Pfam" id="PF00702">
    <property type="entry name" value="Hydrolase"/>
    <property type="match status" value="1"/>
</dbReference>
<dbReference type="EC" id="3.1.3.18" evidence="4"/>
<dbReference type="EMBL" id="WKJM01000029">
    <property type="protein sequence ID" value="MRX11122.1"/>
    <property type="molecule type" value="Genomic_DNA"/>
</dbReference>
<dbReference type="Gene3D" id="1.20.120.1600">
    <property type="match status" value="1"/>
</dbReference>
<dbReference type="InterPro" id="IPR050155">
    <property type="entry name" value="HAD-like_hydrolase_sf"/>
</dbReference>
<evidence type="ECO:0000256" key="4">
    <source>
        <dbReference type="ARBA" id="ARBA00013078"/>
    </source>
</evidence>
<comment type="pathway">
    <text evidence="2">Organic acid metabolism; glycolate biosynthesis; glycolate from 2-phosphoglycolate: step 1/1.</text>
</comment>
<evidence type="ECO:0000256" key="1">
    <source>
        <dbReference type="ARBA" id="ARBA00000830"/>
    </source>
</evidence>
<evidence type="ECO:0000256" key="3">
    <source>
        <dbReference type="ARBA" id="ARBA00006171"/>
    </source>
</evidence>
<dbReference type="InterPro" id="IPR006439">
    <property type="entry name" value="HAD-SF_hydro_IA"/>
</dbReference>
<dbReference type="SFLD" id="SFLDS00003">
    <property type="entry name" value="Haloacid_Dehalogenase"/>
    <property type="match status" value="1"/>
</dbReference>
<dbReference type="GO" id="GO:0008967">
    <property type="term" value="F:phosphoglycolate phosphatase activity"/>
    <property type="evidence" value="ECO:0007669"/>
    <property type="project" value="UniProtKB-EC"/>
</dbReference>
<gene>
    <name evidence="5" type="ORF">GJ697_25180</name>
</gene>
<dbReference type="GO" id="GO:0005829">
    <property type="term" value="C:cytosol"/>
    <property type="evidence" value="ECO:0007669"/>
    <property type="project" value="TreeGrafter"/>
</dbReference>
<dbReference type="SFLD" id="SFLDG01129">
    <property type="entry name" value="C1.5:_HAD__Beta-PGM__Phosphata"/>
    <property type="match status" value="1"/>
</dbReference>